<organism evidence="1 2">
    <name type="scientific">Rossellomorea marisflavi</name>
    <dbReference type="NCBI Taxonomy" id="189381"/>
    <lineage>
        <taxon>Bacteria</taxon>
        <taxon>Bacillati</taxon>
        <taxon>Bacillota</taxon>
        <taxon>Bacilli</taxon>
        <taxon>Bacillales</taxon>
        <taxon>Bacillaceae</taxon>
        <taxon>Rossellomorea</taxon>
    </lineage>
</organism>
<keyword evidence="2" id="KW-1185">Reference proteome</keyword>
<dbReference type="PATRIC" id="fig|189381.12.peg.2826"/>
<reference evidence="2" key="1">
    <citation type="submission" date="2015-07" db="EMBL/GenBank/DDBJ databases">
        <title>Fjat-14235 jcm11544.</title>
        <authorList>
            <person name="Liu B."/>
            <person name="Wang J."/>
            <person name="Zhu Y."/>
            <person name="Liu G."/>
            <person name="Chen Q."/>
            <person name="Chen Z."/>
            <person name="Lan J."/>
            <person name="Che J."/>
            <person name="Ge C."/>
            <person name="Shi H."/>
            <person name="Pan Z."/>
            <person name="Liu X."/>
        </authorList>
    </citation>
    <scope>NUCLEOTIDE SEQUENCE [LARGE SCALE GENOMIC DNA]</scope>
    <source>
        <strain evidence="2">JCM 11544</strain>
    </source>
</reference>
<dbReference type="Proteomes" id="UP000037405">
    <property type="component" value="Unassembled WGS sequence"/>
</dbReference>
<gene>
    <name evidence="1" type="ORF">AF331_13805</name>
</gene>
<dbReference type="OrthoDB" id="2648027at2"/>
<protein>
    <submittedName>
        <fullName evidence="1">Uncharacterized protein</fullName>
    </submittedName>
</protein>
<evidence type="ECO:0000313" key="2">
    <source>
        <dbReference type="Proteomes" id="UP000037405"/>
    </source>
</evidence>
<proteinExistence type="predicted"/>
<sequence length="138" mass="15567">MTTYKITMMDAYAIESLREKGITNEILLDASASGDTTRLLDADPEGNFDALLKLGDDWDALKSILNDGYQIKFVTYNGLRNLLRMKFRKPFIDLDNGIEGLHLSVEELIQLKKLLSSNWVLKAEEANDGYVASVTYIE</sequence>
<dbReference type="RefSeq" id="WP_053428658.1">
    <property type="nucleotide sequence ID" value="NZ_LGUE01000004.1"/>
</dbReference>
<name>A0A0M0G6K8_9BACI</name>
<comment type="caution">
    <text evidence="1">The sequence shown here is derived from an EMBL/GenBank/DDBJ whole genome shotgun (WGS) entry which is preliminary data.</text>
</comment>
<evidence type="ECO:0000313" key="1">
    <source>
        <dbReference type="EMBL" id="KON85056.1"/>
    </source>
</evidence>
<dbReference type="AlphaFoldDB" id="A0A0M0G6K8"/>
<dbReference type="EMBL" id="LGUE01000004">
    <property type="protein sequence ID" value="KON85056.1"/>
    <property type="molecule type" value="Genomic_DNA"/>
</dbReference>
<accession>A0A0M0G6K8</accession>
<dbReference type="STRING" id="189381.GCA_900166615_01164"/>